<dbReference type="OrthoDB" id="2077366at2"/>
<feature type="region of interest" description="Disordered" evidence="1">
    <location>
        <begin position="1"/>
        <end position="26"/>
    </location>
</feature>
<organism evidence="2 3">
    <name type="scientific">Anaerostipes hadrus</name>
    <dbReference type="NCBI Taxonomy" id="649756"/>
    <lineage>
        <taxon>Bacteria</taxon>
        <taxon>Bacillati</taxon>
        <taxon>Bacillota</taxon>
        <taxon>Clostridia</taxon>
        <taxon>Lachnospirales</taxon>
        <taxon>Lachnospiraceae</taxon>
        <taxon>Anaerostipes</taxon>
    </lineage>
</organism>
<evidence type="ECO:0000313" key="3">
    <source>
        <dbReference type="Proteomes" id="UP000095564"/>
    </source>
</evidence>
<feature type="compositionally biased region" description="Basic and acidic residues" evidence="1">
    <location>
        <begin position="1"/>
        <end position="18"/>
    </location>
</feature>
<name>A0A174PRP6_ANAHA</name>
<reference evidence="2 3" key="1">
    <citation type="submission" date="2015-09" db="EMBL/GenBank/DDBJ databases">
        <authorList>
            <consortium name="Pathogen Informatics"/>
        </authorList>
    </citation>
    <scope>NUCLEOTIDE SEQUENCE [LARGE SCALE GENOMIC DNA]</scope>
    <source>
        <strain evidence="2 3">2789STDY5834908</strain>
    </source>
</reference>
<evidence type="ECO:0000313" key="2">
    <source>
        <dbReference type="EMBL" id="CUP61470.1"/>
    </source>
</evidence>
<gene>
    <name evidence="2" type="ORF">ERS852520_01771</name>
</gene>
<protein>
    <submittedName>
        <fullName evidence="2">Uncharacterized protein</fullName>
    </submittedName>
</protein>
<evidence type="ECO:0000256" key="1">
    <source>
        <dbReference type="SAM" id="MobiDB-lite"/>
    </source>
</evidence>
<dbReference type="AlphaFoldDB" id="A0A174PRP6"/>
<sequence>MNEIENQKKEQYTKQKQERQKKKKRKYETPKIVFEEFTSNQSISACYNIACEYGIQGGQNGMHAPAEHLLNGILVPGDMRRDDTHSKRNNGSGCGWSENQVVELDSDHKVRSLKEINVQSYKTIDCDVILQDGNTVYWTTKAGNGRMWSHMGRISYKNIDRPNMS</sequence>
<accession>A0A174PRP6</accession>
<dbReference type="EMBL" id="CZAU01000016">
    <property type="protein sequence ID" value="CUP61470.1"/>
    <property type="molecule type" value="Genomic_DNA"/>
</dbReference>
<proteinExistence type="predicted"/>
<dbReference type="RefSeq" id="WP_055160371.1">
    <property type="nucleotide sequence ID" value="NZ_CZAU01000016.1"/>
</dbReference>
<dbReference type="Proteomes" id="UP000095564">
    <property type="component" value="Unassembled WGS sequence"/>
</dbReference>